<evidence type="ECO:0000256" key="1">
    <source>
        <dbReference type="ARBA" id="ARBA00004651"/>
    </source>
</evidence>
<evidence type="ECO:0000313" key="10">
    <source>
        <dbReference type="EMBL" id="KRL43327.1"/>
    </source>
</evidence>
<dbReference type="AlphaFoldDB" id="A0A0R1QET1"/>
<name>A0A0R1QET1_9LACO</name>
<dbReference type="RefSeq" id="WP_054714878.1">
    <property type="nucleotide sequence ID" value="NZ_AZEU01000202.1"/>
</dbReference>
<dbReference type="PANTHER" id="PTHR34295">
    <property type="entry name" value="BIOTIN TRANSPORTER BIOY"/>
    <property type="match status" value="1"/>
</dbReference>
<dbReference type="Proteomes" id="UP000051790">
    <property type="component" value="Unassembled WGS sequence"/>
</dbReference>
<evidence type="ECO:0000256" key="4">
    <source>
        <dbReference type="ARBA" id="ARBA00022475"/>
    </source>
</evidence>
<proteinExistence type="inferred from homology"/>
<organism evidence="10 11">
    <name type="scientific">Lacticaseibacillus manihotivorans DSM 13343 = JCM 12514</name>
    <dbReference type="NCBI Taxonomy" id="1423769"/>
    <lineage>
        <taxon>Bacteria</taxon>
        <taxon>Bacillati</taxon>
        <taxon>Bacillota</taxon>
        <taxon>Bacilli</taxon>
        <taxon>Lactobacillales</taxon>
        <taxon>Lactobacillaceae</taxon>
        <taxon>Lacticaseibacillus</taxon>
    </lineage>
</organism>
<feature type="transmembrane region" description="Helical" evidence="9">
    <location>
        <begin position="7"/>
        <end position="26"/>
    </location>
</feature>
<keyword evidence="3 8" id="KW-0813">Transport</keyword>
<comment type="caution">
    <text evidence="10">The sequence shown here is derived from an EMBL/GenBank/DDBJ whole genome shotgun (WGS) entry which is preliminary data.</text>
</comment>
<evidence type="ECO:0000313" key="11">
    <source>
        <dbReference type="Proteomes" id="UP000051790"/>
    </source>
</evidence>
<comment type="similarity">
    <text evidence="2 8">Belongs to the BioY family.</text>
</comment>
<dbReference type="GO" id="GO:0005886">
    <property type="term" value="C:plasma membrane"/>
    <property type="evidence" value="ECO:0007669"/>
    <property type="project" value="UniProtKB-SubCell"/>
</dbReference>
<keyword evidence="11" id="KW-1185">Reference proteome</keyword>
<dbReference type="PANTHER" id="PTHR34295:SF4">
    <property type="entry name" value="BIOTIN TRANSPORTER BIOY-RELATED"/>
    <property type="match status" value="1"/>
</dbReference>
<reference evidence="10 11" key="1">
    <citation type="journal article" date="2015" name="Genome Announc.">
        <title>Expanding the biotechnology potential of lactobacilli through comparative genomics of 213 strains and associated genera.</title>
        <authorList>
            <person name="Sun Z."/>
            <person name="Harris H.M."/>
            <person name="McCann A."/>
            <person name="Guo C."/>
            <person name="Argimon S."/>
            <person name="Zhang W."/>
            <person name="Yang X."/>
            <person name="Jeffery I.B."/>
            <person name="Cooney J.C."/>
            <person name="Kagawa T.F."/>
            <person name="Liu W."/>
            <person name="Song Y."/>
            <person name="Salvetti E."/>
            <person name="Wrobel A."/>
            <person name="Rasinkangas P."/>
            <person name="Parkhill J."/>
            <person name="Rea M.C."/>
            <person name="O'Sullivan O."/>
            <person name="Ritari J."/>
            <person name="Douillard F.P."/>
            <person name="Paul Ross R."/>
            <person name="Yang R."/>
            <person name="Briner A.E."/>
            <person name="Felis G.E."/>
            <person name="de Vos W.M."/>
            <person name="Barrangou R."/>
            <person name="Klaenhammer T.R."/>
            <person name="Caufield P.W."/>
            <person name="Cui Y."/>
            <person name="Zhang H."/>
            <person name="O'Toole P.W."/>
        </authorList>
    </citation>
    <scope>NUCLEOTIDE SEQUENCE [LARGE SCALE GENOMIC DNA]</scope>
    <source>
        <strain evidence="10 11">DSM 13343</strain>
    </source>
</reference>
<accession>A0A0R1QET1</accession>
<evidence type="ECO:0000256" key="9">
    <source>
        <dbReference type="SAM" id="Phobius"/>
    </source>
</evidence>
<keyword evidence="5 9" id="KW-0812">Transmembrane</keyword>
<keyword evidence="4 8" id="KW-1003">Cell membrane</keyword>
<keyword evidence="6 9" id="KW-1133">Transmembrane helix</keyword>
<keyword evidence="7 8" id="KW-0472">Membrane</keyword>
<dbReference type="Pfam" id="PF02632">
    <property type="entry name" value="BioY"/>
    <property type="match status" value="1"/>
</dbReference>
<dbReference type="PATRIC" id="fig|1423769.4.peg.1851"/>
<evidence type="ECO:0000256" key="3">
    <source>
        <dbReference type="ARBA" id="ARBA00022448"/>
    </source>
</evidence>
<feature type="transmembrane region" description="Helical" evidence="9">
    <location>
        <begin position="121"/>
        <end position="142"/>
    </location>
</feature>
<dbReference type="EMBL" id="AZEU01000202">
    <property type="protein sequence ID" value="KRL43327.1"/>
    <property type="molecule type" value="Genomic_DNA"/>
</dbReference>
<feature type="transmembrane region" description="Helical" evidence="9">
    <location>
        <begin position="148"/>
        <end position="173"/>
    </location>
</feature>
<gene>
    <name evidence="10" type="ORF">FD01_GL001730</name>
</gene>
<dbReference type="InterPro" id="IPR003784">
    <property type="entry name" value="BioY"/>
</dbReference>
<evidence type="ECO:0000256" key="6">
    <source>
        <dbReference type="ARBA" id="ARBA00022989"/>
    </source>
</evidence>
<evidence type="ECO:0000256" key="2">
    <source>
        <dbReference type="ARBA" id="ARBA00010692"/>
    </source>
</evidence>
<feature type="transmembrane region" description="Helical" evidence="9">
    <location>
        <begin position="56"/>
        <end position="76"/>
    </location>
</feature>
<dbReference type="GO" id="GO:0015225">
    <property type="term" value="F:biotin transmembrane transporter activity"/>
    <property type="evidence" value="ECO:0007669"/>
    <property type="project" value="UniProtKB-UniRule"/>
</dbReference>
<sequence length="181" mass="19140">MGQNATLKYLMQVAMVCALLIILGLFPGIPLGIIPVAVVLQNLGVMLAGEILPARYGSLAVGVFLLLVALGLPFLSGGRGGLAIIAGPTGGYLVAWLLAPALNAWVIHMTDAANKPAWQEFLWAMLFLVVFVDVVGSIWLSVQSHMPFGAALASNVMFVPGDLLKLGFAVAIARRLRKVLH</sequence>
<feature type="transmembrane region" description="Helical" evidence="9">
    <location>
        <begin position="82"/>
        <end position="109"/>
    </location>
</feature>
<protein>
    <recommendedName>
        <fullName evidence="8">Biotin transporter</fullName>
    </recommendedName>
</protein>
<evidence type="ECO:0000256" key="7">
    <source>
        <dbReference type="ARBA" id="ARBA00023136"/>
    </source>
</evidence>
<comment type="subcellular location">
    <subcellularLocation>
        <location evidence="1 8">Cell membrane</location>
        <topology evidence="1 8">Multi-pass membrane protein</topology>
    </subcellularLocation>
</comment>
<evidence type="ECO:0000256" key="8">
    <source>
        <dbReference type="PIRNR" id="PIRNR016661"/>
    </source>
</evidence>
<evidence type="ECO:0000256" key="5">
    <source>
        <dbReference type="ARBA" id="ARBA00022692"/>
    </source>
</evidence>
<dbReference type="PIRSF" id="PIRSF016661">
    <property type="entry name" value="BioY"/>
    <property type="match status" value="1"/>
</dbReference>
<dbReference type="Gene3D" id="1.10.1760.20">
    <property type="match status" value="1"/>
</dbReference>